<comment type="caution">
    <text evidence="2">The sequence shown here is derived from an EMBL/GenBank/DDBJ whole genome shotgun (WGS) entry which is preliminary data.</text>
</comment>
<dbReference type="RefSeq" id="WP_216839192.1">
    <property type="nucleotide sequence ID" value="NZ_JAFNJS010000008.1"/>
</dbReference>
<proteinExistence type="predicted"/>
<feature type="region of interest" description="Disordered" evidence="1">
    <location>
        <begin position="79"/>
        <end position="105"/>
    </location>
</feature>
<dbReference type="EMBL" id="JBHRSB010000008">
    <property type="protein sequence ID" value="MFC3002925.1"/>
    <property type="molecule type" value="Genomic_DNA"/>
</dbReference>
<gene>
    <name evidence="2" type="ORF">ACFOD3_23705</name>
</gene>
<protein>
    <recommendedName>
        <fullName evidence="4">XRE family transcriptional regulator</fullName>
    </recommendedName>
</protein>
<evidence type="ECO:0000256" key="1">
    <source>
        <dbReference type="SAM" id="MobiDB-lite"/>
    </source>
</evidence>
<evidence type="ECO:0000313" key="3">
    <source>
        <dbReference type="Proteomes" id="UP001595420"/>
    </source>
</evidence>
<accession>A0ABV7C3U5</accession>
<evidence type="ECO:0008006" key="4">
    <source>
        <dbReference type="Google" id="ProtNLM"/>
    </source>
</evidence>
<evidence type="ECO:0000313" key="2">
    <source>
        <dbReference type="EMBL" id="MFC3002925.1"/>
    </source>
</evidence>
<sequence>MSATTTDTSILRSLFRDAYPKNTAKHVARAANAPVATAQSWVSGRFTPSALTLLKMAAACERMAFTLERYLDATRDPAMADSRAEGLRAEAQSNGAPPATKAMSR</sequence>
<dbReference type="Proteomes" id="UP001595420">
    <property type="component" value="Unassembled WGS sequence"/>
</dbReference>
<organism evidence="2 3">
    <name type="scientific">Falsiroseomonas tokyonensis</name>
    <dbReference type="NCBI Taxonomy" id="430521"/>
    <lineage>
        <taxon>Bacteria</taxon>
        <taxon>Pseudomonadati</taxon>
        <taxon>Pseudomonadota</taxon>
        <taxon>Alphaproteobacteria</taxon>
        <taxon>Acetobacterales</taxon>
        <taxon>Roseomonadaceae</taxon>
        <taxon>Falsiroseomonas</taxon>
    </lineage>
</organism>
<name>A0ABV7C3U5_9PROT</name>
<keyword evidence="3" id="KW-1185">Reference proteome</keyword>
<reference evidence="3" key="1">
    <citation type="journal article" date="2019" name="Int. J. Syst. Evol. Microbiol.">
        <title>The Global Catalogue of Microorganisms (GCM) 10K type strain sequencing project: providing services to taxonomists for standard genome sequencing and annotation.</title>
        <authorList>
            <consortium name="The Broad Institute Genomics Platform"/>
            <consortium name="The Broad Institute Genome Sequencing Center for Infectious Disease"/>
            <person name="Wu L."/>
            <person name="Ma J."/>
        </authorList>
    </citation>
    <scope>NUCLEOTIDE SEQUENCE [LARGE SCALE GENOMIC DNA]</scope>
    <source>
        <strain evidence="3">CGMCC 1.16855</strain>
    </source>
</reference>